<protein>
    <submittedName>
        <fullName evidence="1">Uncharacterized protein</fullName>
    </submittedName>
</protein>
<sequence>MVVLRNLSDDEGISHSPPWVITSYQSYHPRGVCYSFEKLNGFLGFCAKSSTSDESSGSKSEESDSSRDFVIISSFNFHVDPKVQVEAQLNSWTFMH</sequence>
<proteinExistence type="predicted"/>
<reference evidence="2" key="1">
    <citation type="journal article" date="2017" name="Front. Plant Sci.">
        <title>Climate Clever Clovers: New Paradigm to Reduce the Environmental Footprint of Ruminants by Breeding Low Methanogenic Forages Utilizing Haplotype Variation.</title>
        <authorList>
            <person name="Kaur P."/>
            <person name="Appels R."/>
            <person name="Bayer P.E."/>
            <person name="Keeble-Gagnere G."/>
            <person name="Wang J."/>
            <person name="Hirakawa H."/>
            <person name="Shirasawa K."/>
            <person name="Vercoe P."/>
            <person name="Stefanova K."/>
            <person name="Durmic Z."/>
            <person name="Nichols P."/>
            <person name="Revell C."/>
            <person name="Isobe S.N."/>
            <person name="Edwards D."/>
            <person name="Erskine W."/>
        </authorList>
    </citation>
    <scope>NUCLEOTIDE SEQUENCE [LARGE SCALE GENOMIC DNA]</scope>
    <source>
        <strain evidence="2">cv. Daliak</strain>
    </source>
</reference>
<evidence type="ECO:0000313" key="2">
    <source>
        <dbReference type="Proteomes" id="UP000242715"/>
    </source>
</evidence>
<dbReference type="EMBL" id="DF973373">
    <property type="protein sequence ID" value="GAU28478.1"/>
    <property type="molecule type" value="Genomic_DNA"/>
</dbReference>
<dbReference type="AlphaFoldDB" id="A0A2Z6MA49"/>
<organism evidence="1 2">
    <name type="scientific">Trifolium subterraneum</name>
    <name type="common">Subterranean clover</name>
    <dbReference type="NCBI Taxonomy" id="3900"/>
    <lineage>
        <taxon>Eukaryota</taxon>
        <taxon>Viridiplantae</taxon>
        <taxon>Streptophyta</taxon>
        <taxon>Embryophyta</taxon>
        <taxon>Tracheophyta</taxon>
        <taxon>Spermatophyta</taxon>
        <taxon>Magnoliopsida</taxon>
        <taxon>eudicotyledons</taxon>
        <taxon>Gunneridae</taxon>
        <taxon>Pentapetalae</taxon>
        <taxon>rosids</taxon>
        <taxon>fabids</taxon>
        <taxon>Fabales</taxon>
        <taxon>Fabaceae</taxon>
        <taxon>Papilionoideae</taxon>
        <taxon>50 kb inversion clade</taxon>
        <taxon>NPAAA clade</taxon>
        <taxon>Hologalegina</taxon>
        <taxon>IRL clade</taxon>
        <taxon>Trifolieae</taxon>
        <taxon>Trifolium</taxon>
    </lineage>
</organism>
<keyword evidence="2" id="KW-1185">Reference proteome</keyword>
<name>A0A2Z6MA49_TRISU</name>
<dbReference type="Proteomes" id="UP000242715">
    <property type="component" value="Unassembled WGS sequence"/>
</dbReference>
<gene>
    <name evidence="1" type="ORF">TSUD_294810</name>
</gene>
<accession>A0A2Z6MA49</accession>
<evidence type="ECO:0000313" key="1">
    <source>
        <dbReference type="EMBL" id="GAU28478.1"/>
    </source>
</evidence>